<dbReference type="AlphaFoldDB" id="A0A061SNL8"/>
<proteinExistence type="predicted"/>
<comment type="caution">
    <text evidence="3">The sequence shown here is derived from an EMBL/GenBank/DDBJ whole genome shotgun (WGS) entry which is preliminary data.</text>
</comment>
<dbReference type="InterPro" id="IPR050769">
    <property type="entry name" value="NAT_camello-type"/>
</dbReference>
<dbReference type="PANTHER" id="PTHR13947">
    <property type="entry name" value="GNAT FAMILY N-ACETYLTRANSFERASE"/>
    <property type="match status" value="1"/>
</dbReference>
<evidence type="ECO:0000256" key="1">
    <source>
        <dbReference type="ARBA" id="ARBA00022679"/>
    </source>
</evidence>
<dbReference type="InterPro" id="IPR000182">
    <property type="entry name" value="GNAT_dom"/>
</dbReference>
<protein>
    <submittedName>
        <fullName evidence="3">Acetyltransferase</fullName>
    </submittedName>
</protein>
<dbReference type="EMBL" id="JEMU01000011">
    <property type="protein sequence ID" value="KAJ02462.1"/>
    <property type="molecule type" value="Genomic_DNA"/>
</dbReference>
<keyword evidence="1 3" id="KW-0808">Transferase</keyword>
<name>A0A061SNL8_9RHOB</name>
<accession>A0A061SNL8</accession>
<dbReference type="Gene3D" id="3.40.630.30">
    <property type="match status" value="1"/>
</dbReference>
<dbReference type="Pfam" id="PF00583">
    <property type="entry name" value="Acetyltransf_1"/>
    <property type="match status" value="1"/>
</dbReference>
<keyword evidence="4" id="KW-1185">Reference proteome</keyword>
<evidence type="ECO:0000313" key="4">
    <source>
        <dbReference type="Proteomes" id="UP000027337"/>
    </source>
</evidence>
<dbReference type="PROSITE" id="PS51186">
    <property type="entry name" value="GNAT"/>
    <property type="match status" value="1"/>
</dbReference>
<dbReference type="CDD" id="cd04301">
    <property type="entry name" value="NAT_SF"/>
    <property type="match status" value="1"/>
</dbReference>
<dbReference type="GO" id="GO:0008080">
    <property type="term" value="F:N-acetyltransferase activity"/>
    <property type="evidence" value="ECO:0007669"/>
    <property type="project" value="InterPro"/>
</dbReference>
<dbReference type="RefSeq" id="WP_037909236.1">
    <property type="nucleotide sequence ID" value="NZ_JEMU01000011.1"/>
</dbReference>
<reference evidence="3 4" key="1">
    <citation type="journal article" date="2014" name="Genome Announc.">
        <title>Draft Genome Sequences of Two Isolates of the Roseobacter Group, Sulfitobacter sp. Strains 3SOLIMAR09 and 1FIGIMAR09, from Harbors of Mallorca Island (Mediterranean Sea).</title>
        <authorList>
            <person name="Mas-Llado M."/>
            <person name="Pina-Villalonga J.M."/>
            <person name="Brunet-Galmes I."/>
            <person name="Nogales B."/>
            <person name="Bosch R."/>
        </authorList>
    </citation>
    <scope>NUCLEOTIDE SEQUENCE [LARGE SCALE GENOMIC DNA]</scope>
    <source>
        <strain evidence="3 4">1FIGIMAR09</strain>
    </source>
</reference>
<dbReference type="eggNOG" id="COG0456">
    <property type="taxonomic scope" value="Bacteria"/>
</dbReference>
<organism evidence="3 4">
    <name type="scientific">Sulfitobacter mediterraneus</name>
    <dbReference type="NCBI Taxonomy" id="83219"/>
    <lineage>
        <taxon>Bacteria</taxon>
        <taxon>Pseudomonadati</taxon>
        <taxon>Pseudomonadota</taxon>
        <taxon>Alphaproteobacteria</taxon>
        <taxon>Rhodobacterales</taxon>
        <taxon>Roseobacteraceae</taxon>
        <taxon>Sulfitobacter</taxon>
    </lineage>
</organism>
<evidence type="ECO:0000313" key="3">
    <source>
        <dbReference type="EMBL" id="KAJ02462.1"/>
    </source>
</evidence>
<dbReference type="InterPro" id="IPR016181">
    <property type="entry name" value="Acyl_CoA_acyltransferase"/>
</dbReference>
<evidence type="ECO:0000259" key="2">
    <source>
        <dbReference type="PROSITE" id="PS51186"/>
    </source>
</evidence>
<sequence>MDKIEIRKFTPQDRDWLLEQHKVHYANEEGFDDSFGVLVGSILDDFIADHDPGCEAGWIAWQGKQRLGSVFCVRLDEQTAKLRLFLLVPASRGTGLGRRMLDTCMDFARARGFGKMQLWTHESHRAAGALYAKAGWELGETKRVISFGKENVEQTWRIAL</sequence>
<dbReference type="Proteomes" id="UP000027337">
    <property type="component" value="Unassembled WGS sequence"/>
</dbReference>
<feature type="domain" description="N-acetyltransferase" evidence="2">
    <location>
        <begin position="4"/>
        <end position="160"/>
    </location>
</feature>
<gene>
    <name evidence="3" type="ORF">PM02_13345</name>
</gene>
<dbReference type="SUPFAM" id="SSF55729">
    <property type="entry name" value="Acyl-CoA N-acyltransferases (Nat)"/>
    <property type="match status" value="1"/>
</dbReference>
<dbReference type="PANTHER" id="PTHR13947:SF37">
    <property type="entry name" value="LD18367P"/>
    <property type="match status" value="1"/>
</dbReference>